<dbReference type="GO" id="GO:0015562">
    <property type="term" value="F:efflux transmembrane transporter activity"/>
    <property type="evidence" value="ECO:0007669"/>
    <property type="project" value="InterPro"/>
</dbReference>
<proteinExistence type="inferred from homology"/>
<accession>A0A975G4E1</accession>
<keyword evidence="5" id="KW-0732">Signal</keyword>
<evidence type="ECO:0000256" key="5">
    <source>
        <dbReference type="ARBA" id="ARBA00022729"/>
    </source>
</evidence>
<evidence type="ECO:0000256" key="1">
    <source>
        <dbReference type="ARBA" id="ARBA00004370"/>
    </source>
</evidence>
<evidence type="ECO:0000256" key="3">
    <source>
        <dbReference type="ARBA" id="ARBA00022452"/>
    </source>
</evidence>
<dbReference type="InterPro" id="IPR010131">
    <property type="entry name" value="MdtP/NodT-like"/>
</dbReference>
<keyword evidence="7 9" id="KW-0564">Palmitate</keyword>
<protein>
    <submittedName>
        <fullName evidence="10">Efflux transporter outer membrane subunit</fullName>
    </submittedName>
</protein>
<dbReference type="InterPro" id="IPR003423">
    <property type="entry name" value="OMP_efflux"/>
</dbReference>
<evidence type="ECO:0000256" key="8">
    <source>
        <dbReference type="ARBA" id="ARBA00023288"/>
    </source>
</evidence>
<evidence type="ECO:0000256" key="7">
    <source>
        <dbReference type="ARBA" id="ARBA00023139"/>
    </source>
</evidence>
<dbReference type="KEGG" id="caul:KCG34_11075"/>
<evidence type="ECO:0000256" key="9">
    <source>
        <dbReference type="RuleBase" id="RU362097"/>
    </source>
</evidence>
<dbReference type="NCBIfam" id="TIGR01845">
    <property type="entry name" value="outer_NodT"/>
    <property type="match status" value="1"/>
</dbReference>
<evidence type="ECO:0000313" key="11">
    <source>
        <dbReference type="Proteomes" id="UP000676409"/>
    </source>
</evidence>
<dbReference type="Gene3D" id="1.20.1600.10">
    <property type="entry name" value="Outer membrane efflux proteins (OEP)"/>
    <property type="match status" value="1"/>
</dbReference>
<dbReference type="Gene3D" id="2.20.200.10">
    <property type="entry name" value="Outer membrane efflux proteins (OEP)"/>
    <property type="match status" value="1"/>
</dbReference>
<evidence type="ECO:0000313" key="10">
    <source>
        <dbReference type="EMBL" id="QUD90354.1"/>
    </source>
</evidence>
<dbReference type="Proteomes" id="UP000676409">
    <property type="component" value="Chromosome"/>
</dbReference>
<dbReference type="RefSeq" id="WP_211940405.1">
    <property type="nucleotide sequence ID" value="NZ_CP073078.1"/>
</dbReference>
<evidence type="ECO:0000256" key="4">
    <source>
        <dbReference type="ARBA" id="ARBA00022692"/>
    </source>
</evidence>
<organism evidence="10 11">
    <name type="scientific">Phenylobacterium montanum</name>
    <dbReference type="NCBI Taxonomy" id="2823693"/>
    <lineage>
        <taxon>Bacteria</taxon>
        <taxon>Pseudomonadati</taxon>
        <taxon>Pseudomonadota</taxon>
        <taxon>Alphaproteobacteria</taxon>
        <taxon>Caulobacterales</taxon>
        <taxon>Caulobacteraceae</taxon>
        <taxon>Phenylobacterium</taxon>
    </lineage>
</organism>
<keyword evidence="4 9" id="KW-0812">Transmembrane</keyword>
<gene>
    <name evidence="10" type="ORF">KCG34_11075</name>
</gene>
<reference evidence="10" key="1">
    <citation type="submission" date="2021-04" db="EMBL/GenBank/DDBJ databases">
        <title>The complete genome sequence of Caulobacter sp. S6.</title>
        <authorList>
            <person name="Tang Y."/>
            <person name="Ouyang W."/>
            <person name="Liu Q."/>
            <person name="Huang B."/>
            <person name="Guo Z."/>
            <person name="Lei P."/>
        </authorList>
    </citation>
    <scope>NUCLEOTIDE SEQUENCE</scope>
    <source>
        <strain evidence="10">S6</strain>
    </source>
</reference>
<keyword evidence="8 9" id="KW-0449">Lipoprotein</keyword>
<dbReference type="AlphaFoldDB" id="A0A975G4E1"/>
<evidence type="ECO:0000256" key="2">
    <source>
        <dbReference type="ARBA" id="ARBA00007613"/>
    </source>
</evidence>
<evidence type="ECO:0000256" key="6">
    <source>
        <dbReference type="ARBA" id="ARBA00023136"/>
    </source>
</evidence>
<keyword evidence="6 9" id="KW-0472">Membrane</keyword>
<name>A0A975G4E1_9CAUL</name>
<keyword evidence="11" id="KW-1185">Reference proteome</keyword>
<comment type="similarity">
    <text evidence="2 9">Belongs to the outer membrane factor (OMF) (TC 1.B.17) family.</text>
</comment>
<dbReference type="PANTHER" id="PTHR30203">
    <property type="entry name" value="OUTER MEMBRANE CATION EFFLUX PROTEIN"/>
    <property type="match status" value="1"/>
</dbReference>
<dbReference type="GO" id="GO:0005886">
    <property type="term" value="C:plasma membrane"/>
    <property type="evidence" value="ECO:0007669"/>
    <property type="project" value="UniProtKB-SubCell"/>
</dbReference>
<dbReference type="SUPFAM" id="SSF56954">
    <property type="entry name" value="Outer membrane efflux proteins (OEP)"/>
    <property type="match status" value="1"/>
</dbReference>
<dbReference type="PANTHER" id="PTHR30203:SF20">
    <property type="entry name" value="MULTIDRUG RESISTANCE OUTER MEMBRANE PROTEIN MDTP-RELATED"/>
    <property type="match status" value="1"/>
</dbReference>
<sequence>MLAGAAATVLSGCAAIPRLGAAPQMKPASAYAAAESFKAPATQWPNDRWWAAYRDPQLDELIEAALTGSPDLAAARARVRQADALAEQVESTLGPQLNAVAMAGESKLSYNNGLPPAIVTHGWRDAGLAGLNLNWQIDFFGKNRALLAGAVSEKEAAQAEAAAARLTLSTAIAGAYADLAQLYEDRDATQDALKVRSESQTLIDQRVAQGLETQATSERTHADRASAEAELAAIDESIGLTKNRIATLVGKGPDIGLSIERPHPGAIRAFGLPANLQAELIGRRPDVVAARLAAEAAGHRVKAAKADFYPNVNLAAFAGYESLGLANLAKSGSQFGTVGPAVTLPIFESGRLQGAYRGALGQYDAAVAIYDQAVTHALAEVADSAISARALDARLGKSREALAAAQNAYHLASQRYDRGLGTYLEVLAAEDALVMNQRAVADLEMRAFTLDVALIRALGGGYRA</sequence>
<dbReference type="EMBL" id="CP073078">
    <property type="protein sequence ID" value="QUD90354.1"/>
    <property type="molecule type" value="Genomic_DNA"/>
</dbReference>
<dbReference type="Pfam" id="PF02321">
    <property type="entry name" value="OEP"/>
    <property type="match status" value="2"/>
</dbReference>
<comment type="subcellular location">
    <subcellularLocation>
        <location evidence="9">Cell membrane</location>
        <topology evidence="9">Lipid-anchor</topology>
    </subcellularLocation>
    <subcellularLocation>
        <location evidence="1">Membrane</location>
    </subcellularLocation>
</comment>
<keyword evidence="3 9" id="KW-1134">Transmembrane beta strand</keyword>